<name>A0A014LYW2_9GAMM</name>
<protein>
    <submittedName>
        <fullName evidence="1">Uncharacterized protein</fullName>
    </submittedName>
</protein>
<evidence type="ECO:0000313" key="2">
    <source>
        <dbReference type="Proteomes" id="UP000019918"/>
    </source>
</evidence>
<organism evidence="1 2">
    <name type="scientific">Erwinia mallotivora</name>
    <dbReference type="NCBI Taxonomy" id="69222"/>
    <lineage>
        <taxon>Bacteria</taxon>
        <taxon>Pseudomonadati</taxon>
        <taxon>Pseudomonadota</taxon>
        <taxon>Gammaproteobacteria</taxon>
        <taxon>Enterobacterales</taxon>
        <taxon>Erwiniaceae</taxon>
        <taxon>Erwinia</taxon>
    </lineage>
</organism>
<reference evidence="1 2" key="1">
    <citation type="submission" date="2014-02" db="EMBL/GenBank/DDBJ databases">
        <title>Draft genome of Erwinia mallotivora strain BT-MARDI, a papaya dieback pathogen.</title>
        <authorList>
            <person name="Redzuan R."/>
            <person name="Abu Bakar N."/>
            <person name="Badrun R."/>
            <person name="Mohd Raih M.F."/>
            <person name="Rozano L."/>
            <person name="Mat Amin N."/>
        </authorList>
    </citation>
    <scope>NUCLEOTIDE SEQUENCE [LARGE SCALE GENOMIC DNA]</scope>
    <source>
        <strain evidence="1 2">BT-MARDI</strain>
    </source>
</reference>
<dbReference type="Proteomes" id="UP000019918">
    <property type="component" value="Unassembled WGS sequence"/>
</dbReference>
<comment type="caution">
    <text evidence="1">The sequence shown here is derived from an EMBL/GenBank/DDBJ whole genome shotgun (WGS) entry which is preliminary data.</text>
</comment>
<dbReference type="EMBL" id="JFHN01000054">
    <property type="protein sequence ID" value="EXU74736.1"/>
    <property type="molecule type" value="Genomic_DNA"/>
</dbReference>
<gene>
    <name evidence="1" type="ORF">BG55_15465</name>
</gene>
<evidence type="ECO:0000313" key="1">
    <source>
        <dbReference type="EMBL" id="EXU74736.1"/>
    </source>
</evidence>
<keyword evidence="2" id="KW-1185">Reference proteome</keyword>
<dbReference type="AlphaFoldDB" id="A0A014LYW2"/>
<sequence length="62" mass="7641">MMLITFRTLFWVFNAPLFVKKKLSNFKKMVIFLIYSPPIYRKNKPQTRIQAEWQAIKLRFFL</sequence>
<proteinExistence type="predicted"/>
<accession>A0A014LYW2</accession>